<keyword evidence="2" id="KW-1185">Reference proteome</keyword>
<organism evidence="1 2">
    <name type="scientific">Catharanthus roseus</name>
    <name type="common">Madagascar periwinkle</name>
    <name type="synonym">Vinca rosea</name>
    <dbReference type="NCBI Taxonomy" id="4058"/>
    <lineage>
        <taxon>Eukaryota</taxon>
        <taxon>Viridiplantae</taxon>
        <taxon>Streptophyta</taxon>
        <taxon>Embryophyta</taxon>
        <taxon>Tracheophyta</taxon>
        <taxon>Spermatophyta</taxon>
        <taxon>Magnoliopsida</taxon>
        <taxon>eudicotyledons</taxon>
        <taxon>Gunneridae</taxon>
        <taxon>Pentapetalae</taxon>
        <taxon>asterids</taxon>
        <taxon>lamiids</taxon>
        <taxon>Gentianales</taxon>
        <taxon>Apocynaceae</taxon>
        <taxon>Rauvolfioideae</taxon>
        <taxon>Vinceae</taxon>
        <taxon>Catharanthinae</taxon>
        <taxon>Catharanthus</taxon>
    </lineage>
</organism>
<proteinExistence type="predicted"/>
<evidence type="ECO:0000313" key="2">
    <source>
        <dbReference type="Proteomes" id="UP001060085"/>
    </source>
</evidence>
<gene>
    <name evidence="1" type="ORF">M9H77_03709</name>
</gene>
<protein>
    <submittedName>
        <fullName evidence="1">Uncharacterized protein</fullName>
    </submittedName>
</protein>
<dbReference type="Proteomes" id="UP001060085">
    <property type="component" value="Linkage Group LG01"/>
</dbReference>
<dbReference type="EMBL" id="CM044701">
    <property type="protein sequence ID" value="KAI5682481.1"/>
    <property type="molecule type" value="Genomic_DNA"/>
</dbReference>
<name>A0ACC0CCH3_CATRO</name>
<comment type="caution">
    <text evidence="1">The sequence shown here is derived from an EMBL/GenBank/DDBJ whole genome shotgun (WGS) entry which is preliminary data.</text>
</comment>
<accession>A0ACC0CCH3</accession>
<evidence type="ECO:0000313" key="1">
    <source>
        <dbReference type="EMBL" id="KAI5682481.1"/>
    </source>
</evidence>
<reference evidence="2" key="1">
    <citation type="journal article" date="2023" name="Nat. Plants">
        <title>Single-cell RNA sequencing provides a high-resolution roadmap for understanding the multicellular compartmentation of specialized metabolism.</title>
        <authorList>
            <person name="Sun S."/>
            <person name="Shen X."/>
            <person name="Li Y."/>
            <person name="Li Y."/>
            <person name="Wang S."/>
            <person name="Li R."/>
            <person name="Zhang H."/>
            <person name="Shen G."/>
            <person name="Guo B."/>
            <person name="Wei J."/>
            <person name="Xu J."/>
            <person name="St-Pierre B."/>
            <person name="Chen S."/>
            <person name="Sun C."/>
        </authorList>
    </citation>
    <scope>NUCLEOTIDE SEQUENCE [LARGE SCALE GENOMIC DNA]</scope>
</reference>
<sequence length="625" mass="68850">MASSVSTVGAVKLNLGGCNSVISVPTATFFGKNLRKVTCRAISPNIPSRKFKVVSEVDEGKQTGKDRWKGLVYDVSDDQQDITRGKGMVDTLFQAPMGTGTHDAVLSSYEYISQGLRQYNFDNSMNGYYIAPAFMDKLVVHIAKNFMNLPNIKVPLILGIWGGKGQGKSFQCELVFAKMGINPIMMSAGELESGNAGEPAKLIRQRYREAADRIAKGKLCVLFINDLDAGAGRMGGTTQYTVNNQMVNATLMNIADNPTNVQLPGMYNQQENPRVPIIVTGNDFSTLYAPLIRDGRMEKFYWAPTREDRIGVCTGIFRTDNVPREDIVKLVDTFPGQSIDFFGAIRARVYDDEVRNWISSVGVENIGKRLVNSKEGPPTFDQPKMTLDKLLEYGNMLVQEQENVKRVQLADKYLNEAALGDANEDSIKNGSFYGKAAQEVHIPVPEGCTDPNATNFDPTARSDDGSCTTMYTPDEGVEESQSIPKAEESPEQEVESNTPNEGVEEPTSVLKPEESPELKPEVESNTTNEGVKEPESLLKAEESPEQEVESNTLNEGVEEPESVLKAEESSEPEVESRVKEPESVIKAEKSPEQEVESDTSLQDLTTLAYLLLRYLKAVGLKMIQG</sequence>